<dbReference type="SUPFAM" id="SSF82771">
    <property type="entry name" value="GIY-YIG endonuclease"/>
    <property type="match status" value="1"/>
</dbReference>
<accession>A0A126HGT8</accession>
<protein>
    <submittedName>
        <fullName evidence="1">Seg-like homing endonuclease</fullName>
    </submittedName>
</protein>
<dbReference type="GO" id="GO:0004519">
    <property type="term" value="F:endonuclease activity"/>
    <property type="evidence" value="ECO:0007669"/>
    <property type="project" value="UniProtKB-KW"/>
</dbReference>
<keyword evidence="1" id="KW-0378">Hydrolase</keyword>
<dbReference type="EMBL" id="KT919972">
    <property type="protein sequence ID" value="ALP47050.1"/>
    <property type="molecule type" value="Genomic_DNA"/>
</dbReference>
<dbReference type="InterPro" id="IPR035901">
    <property type="entry name" value="GIY-YIG_endonuc_sf"/>
</dbReference>
<proteinExistence type="predicted"/>
<evidence type="ECO:0000313" key="2">
    <source>
        <dbReference type="Proteomes" id="UP000230575"/>
    </source>
</evidence>
<organism evidence="1 2">
    <name type="scientific">Vibrio phage phi-Grn1</name>
    <dbReference type="NCBI Taxonomy" id="1747713"/>
    <lineage>
        <taxon>Viruses</taxon>
        <taxon>Duplodnaviria</taxon>
        <taxon>Heunggongvirae</taxon>
        <taxon>Uroviricota</taxon>
        <taxon>Caudoviricetes</taxon>
        <taxon>Pantevenvirales</taxon>
        <taxon>Straboviridae</taxon>
        <taxon>Schizotequatrovirus</taxon>
        <taxon>Schizotequatrovirus valkk3</taxon>
    </lineage>
</organism>
<keyword evidence="1" id="KW-0255">Endonuclease</keyword>
<evidence type="ECO:0000313" key="1">
    <source>
        <dbReference type="EMBL" id="ALP47050.1"/>
    </source>
</evidence>
<sequence>MKEQEKNYNYIYKITNNINGHYYYGKRSCDCLPEEDSYMGSGVGLHRAYEKYGIENFTKEIVSLHDTHFEAYEEEARIVTENMINSKECYNMKTGGLYNSYTFTDDVKSKISDSMRQYALDNGYAERMREVQRLSQSTVSKMKRALACSKPRKYTNGKADTKDNHTAYMIWILRNTETGEEIVSYDGLGSLPINKGTVFSRMQRMGIKKDRTSHIVVSWGQGKNKHIEVERMSAVCWL</sequence>
<dbReference type="CDD" id="cd10444">
    <property type="entry name" value="GIY-YIG_SegABCDEFG"/>
    <property type="match status" value="1"/>
</dbReference>
<gene>
    <name evidence="1" type="ORF">phiGrn1_0098</name>
</gene>
<reference evidence="1 2" key="1">
    <citation type="journal article" date="2016" name="Front. Microbiol.">
        <title>Comparative Functional Genomic Analysis of Two Vibrio Phages Reveals Complex Metabolic Interactions with the Host Cell.</title>
        <authorList>
            <person name="Skliros D."/>
            <person name="Kalatzis P.G."/>
            <person name="Katharios P."/>
            <person name="Flemetakis E."/>
        </authorList>
    </citation>
    <scope>NUCLEOTIDE SEQUENCE [LARGE SCALE GENOMIC DNA]</scope>
</reference>
<dbReference type="Proteomes" id="UP000230575">
    <property type="component" value="Segment"/>
</dbReference>
<keyword evidence="1" id="KW-0540">Nuclease</keyword>
<name>A0A126HGT8_9CAUD</name>